<protein>
    <submittedName>
        <fullName evidence="1">Uncharacterized protein</fullName>
    </submittedName>
</protein>
<evidence type="ECO:0000313" key="1">
    <source>
        <dbReference type="EMBL" id="KAJ6027493.1"/>
    </source>
</evidence>
<dbReference type="EMBL" id="JAQJZL010000015">
    <property type="protein sequence ID" value="KAJ6027493.1"/>
    <property type="molecule type" value="Genomic_DNA"/>
</dbReference>
<sequence length="87" mass="10004">MPVHPSLEGSTFNADMRDRRLIYEYAAADKDGNPEKWRYEMWFENAERINYAIYGGPMAGRINFQTAEYQCIRPDEVGDSDGAASFE</sequence>
<accession>A0AAD6N419</accession>
<dbReference type="AlphaFoldDB" id="A0AAD6N419"/>
<reference evidence="1" key="2">
    <citation type="submission" date="2023-01" db="EMBL/GenBank/DDBJ databases">
        <authorList>
            <person name="Petersen C."/>
        </authorList>
    </citation>
    <scope>NUCLEOTIDE SEQUENCE</scope>
    <source>
        <strain evidence="1">IBT 15450</strain>
    </source>
</reference>
<organism evidence="1 2">
    <name type="scientific">Penicillium canescens</name>
    <dbReference type="NCBI Taxonomy" id="5083"/>
    <lineage>
        <taxon>Eukaryota</taxon>
        <taxon>Fungi</taxon>
        <taxon>Dikarya</taxon>
        <taxon>Ascomycota</taxon>
        <taxon>Pezizomycotina</taxon>
        <taxon>Eurotiomycetes</taxon>
        <taxon>Eurotiomycetidae</taxon>
        <taxon>Eurotiales</taxon>
        <taxon>Aspergillaceae</taxon>
        <taxon>Penicillium</taxon>
    </lineage>
</organism>
<dbReference type="PANTHER" id="PTHR40087:SF1">
    <property type="entry name" value="PHENOLIC ACID DECARBOXYLASE PADC"/>
    <property type="match status" value="1"/>
</dbReference>
<dbReference type="InterPro" id="IPR008729">
    <property type="entry name" value="PA_de_COase"/>
</dbReference>
<dbReference type="Proteomes" id="UP001219568">
    <property type="component" value="Unassembled WGS sequence"/>
</dbReference>
<name>A0AAD6N419_PENCN</name>
<keyword evidence="2" id="KW-1185">Reference proteome</keyword>
<dbReference type="Gene3D" id="2.40.128.20">
    <property type="match status" value="1"/>
</dbReference>
<evidence type="ECO:0000313" key="2">
    <source>
        <dbReference type="Proteomes" id="UP001219568"/>
    </source>
</evidence>
<dbReference type="PANTHER" id="PTHR40087">
    <property type="entry name" value="PHENOLIC ACID DECARBOXYLASE PADC"/>
    <property type="match status" value="1"/>
</dbReference>
<proteinExistence type="predicted"/>
<comment type="caution">
    <text evidence="1">The sequence shown here is derived from an EMBL/GenBank/DDBJ whole genome shotgun (WGS) entry which is preliminary data.</text>
</comment>
<gene>
    <name evidence="1" type="ORF">N7460_012310</name>
</gene>
<dbReference type="InterPro" id="IPR012674">
    <property type="entry name" value="Calycin"/>
</dbReference>
<reference evidence="1" key="1">
    <citation type="journal article" date="2023" name="IMA Fungus">
        <title>Comparative genomic study of the Penicillium genus elucidates a diverse pangenome and 15 lateral gene transfer events.</title>
        <authorList>
            <person name="Petersen C."/>
            <person name="Sorensen T."/>
            <person name="Nielsen M.R."/>
            <person name="Sondergaard T.E."/>
            <person name="Sorensen J.L."/>
            <person name="Fitzpatrick D.A."/>
            <person name="Frisvad J.C."/>
            <person name="Nielsen K.L."/>
        </authorList>
    </citation>
    <scope>NUCLEOTIDE SEQUENCE</scope>
    <source>
        <strain evidence="1">IBT 15450</strain>
    </source>
</reference>
<dbReference type="SUPFAM" id="SSF50814">
    <property type="entry name" value="Lipocalins"/>
    <property type="match status" value="1"/>
</dbReference>
<dbReference type="GO" id="GO:0016831">
    <property type="term" value="F:carboxy-lyase activity"/>
    <property type="evidence" value="ECO:0007669"/>
    <property type="project" value="InterPro"/>
</dbReference>